<dbReference type="Proteomes" id="UP000307943">
    <property type="component" value="Unassembled WGS sequence"/>
</dbReference>
<evidence type="ECO:0000313" key="2">
    <source>
        <dbReference type="Proteomes" id="UP000307943"/>
    </source>
</evidence>
<evidence type="ECO:0000313" key="1">
    <source>
        <dbReference type="EMBL" id="TNJ63450.1"/>
    </source>
</evidence>
<evidence type="ECO:0008006" key="3">
    <source>
        <dbReference type="Google" id="ProtNLM"/>
    </source>
</evidence>
<keyword evidence="2" id="KW-1185">Reference proteome</keyword>
<organism evidence="1 2">
    <name type="scientific">Paenibacillus hemerocallicola</name>
    <dbReference type="NCBI Taxonomy" id="1172614"/>
    <lineage>
        <taxon>Bacteria</taxon>
        <taxon>Bacillati</taxon>
        <taxon>Bacillota</taxon>
        <taxon>Bacilli</taxon>
        <taxon>Bacillales</taxon>
        <taxon>Paenibacillaceae</taxon>
        <taxon>Paenibacillus</taxon>
    </lineage>
</organism>
<dbReference type="AlphaFoldDB" id="A0A5C4T3Y4"/>
<sequence>MRKFQCIGPSCEDSCCVGWRVNIDEATYRKYQDVDHAELQTDLDKYVTRNRSNPSPANYAKIKMKGGGACPFLDGEKLCGIQKNLGESYLSNTCSQYPRSNNMTNGQWERSATVSCPEIARLALLNPEPMEFDQIEEDAEARFAANKELHTGDVKYLNKPQRFFWELRIFTIQVLQHRAFSLSSRLILLGLFYQKVQEKAQAGEVQKIPELIEEFMVMLFQESVKSQLDEVPVQTALQMKLAKEIVDQRFASGVNSSRYMEVITHFLHGIQYTKETPVEQIAQRYAEAYQDHYAPFMAEHEYILENYLVNYVYKNMFPFTGSKELFDAYVMMVIHYSMIKLLLIGNAGYHQGLDTDRVMLVIQSFAKTIEHSDAYLKKMEKLLKENGYTTMAYMSILIKN</sequence>
<dbReference type="OrthoDB" id="86584at2"/>
<proteinExistence type="predicted"/>
<comment type="caution">
    <text evidence="1">The sequence shown here is derived from an EMBL/GenBank/DDBJ whole genome shotgun (WGS) entry which is preliminary data.</text>
</comment>
<accession>A0A5C4T3Y4</accession>
<name>A0A5C4T3Y4_9BACL</name>
<dbReference type="EMBL" id="VDCQ01000043">
    <property type="protein sequence ID" value="TNJ63450.1"/>
    <property type="molecule type" value="Genomic_DNA"/>
</dbReference>
<dbReference type="NCBIfam" id="NF038110">
    <property type="entry name" value="Lys_methyl_FliB"/>
    <property type="match status" value="1"/>
</dbReference>
<reference evidence="1 2" key="1">
    <citation type="submission" date="2019-05" db="EMBL/GenBank/DDBJ databases">
        <title>We sequenced the genome of Paenibacillus hemerocallicola KCTC 33185 for further insight into its adaptation and study the phylogeny of Paenibacillus.</title>
        <authorList>
            <person name="Narsing Rao M.P."/>
        </authorList>
    </citation>
    <scope>NUCLEOTIDE SEQUENCE [LARGE SCALE GENOMIC DNA]</scope>
    <source>
        <strain evidence="1 2">KCTC 33185</strain>
    </source>
</reference>
<protein>
    <recommendedName>
        <fullName evidence="3">Lysine-N-methylase</fullName>
    </recommendedName>
</protein>
<gene>
    <name evidence="1" type="ORF">FE784_25415</name>
</gene>